<protein>
    <submittedName>
        <fullName evidence="1">Uncharacterized protein</fullName>
    </submittedName>
</protein>
<evidence type="ECO:0000313" key="1">
    <source>
        <dbReference type="EMBL" id="QOE32114.1"/>
    </source>
</evidence>
<keyword evidence="2" id="KW-1185">Reference proteome</keyword>
<evidence type="ECO:0000313" key="2">
    <source>
        <dbReference type="Proteomes" id="UP000516590"/>
    </source>
</evidence>
<proteinExistence type="predicted"/>
<accession>A0A7L8G4M3</accession>
<name>A0A7L8G4M3_9CAUD</name>
<sequence>MARPKYPKPINKAYNGELSKVRYCLDRAYDLFNNAPAFKADFVAAIKTFATATAINLNQYTSTQALVTNGQKIAGVTGTGTFANIAIDPTTKAITVTLTAS</sequence>
<organism evidence="1 2">
    <name type="scientific">Rhizobium phage Palo</name>
    <dbReference type="NCBI Taxonomy" id="2767573"/>
    <lineage>
        <taxon>Viruses</taxon>
        <taxon>Duplodnaviria</taxon>
        <taxon>Heunggongvirae</taxon>
        <taxon>Uroviricota</taxon>
        <taxon>Caudoviricetes</taxon>
        <taxon>Autographivirales</taxon>
        <taxon>Dunnvirinae</taxon>
        <taxon>Palovirus</taxon>
        <taxon>Palovirus palo</taxon>
    </lineage>
</organism>
<dbReference type="Proteomes" id="UP000516590">
    <property type="component" value="Segment"/>
</dbReference>
<gene>
    <name evidence="1" type="ORF">CPT_Palo_055</name>
</gene>
<dbReference type="EMBL" id="MT708544">
    <property type="protein sequence ID" value="QOE32114.1"/>
    <property type="molecule type" value="Genomic_DNA"/>
</dbReference>
<reference evidence="1 2" key="1">
    <citation type="submission" date="2020-07" db="EMBL/GenBank/DDBJ databases">
        <title>Complete genome sequence of Rhizobium phaseoli phage Palo.</title>
        <authorList>
            <person name="Nabhani A."/>
            <person name="Rushing L."/>
            <person name="Newkirk H."/>
            <person name="Gonzalez C."/>
            <person name="Young R."/>
            <person name="Liu M."/>
        </authorList>
    </citation>
    <scope>NUCLEOTIDE SEQUENCE [LARGE SCALE GENOMIC DNA]</scope>
</reference>